<feature type="transmembrane region" description="Helical" evidence="1">
    <location>
        <begin position="21"/>
        <end position="39"/>
    </location>
</feature>
<evidence type="ECO:0008006" key="4">
    <source>
        <dbReference type="Google" id="ProtNLM"/>
    </source>
</evidence>
<name>A0A1Y6BAS0_9BACT</name>
<keyword evidence="1" id="KW-1133">Transmembrane helix</keyword>
<dbReference type="AlphaFoldDB" id="A0A1Y6BAS0"/>
<keyword evidence="1" id="KW-0812">Transmembrane</keyword>
<protein>
    <recommendedName>
        <fullName evidence="4">Cell division protein FtsL</fullName>
    </recommendedName>
</protein>
<dbReference type="STRING" id="1513793.SAMN06296036_101412"/>
<organism evidence="2 3">
    <name type="scientific">Pseudobacteriovorax antillogorgiicola</name>
    <dbReference type="NCBI Taxonomy" id="1513793"/>
    <lineage>
        <taxon>Bacteria</taxon>
        <taxon>Pseudomonadati</taxon>
        <taxon>Bdellovibrionota</taxon>
        <taxon>Oligoflexia</taxon>
        <taxon>Oligoflexales</taxon>
        <taxon>Pseudobacteriovoracaceae</taxon>
        <taxon>Pseudobacteriovorax</taxon>
    </lineage>
</organism>
<evidence type="ECO:0000313" key="2">
    <source>
        <dbReference type="EMBL" id="SME90974.1"/>
    </source>
</evidence>
<evidence type="ECO:0000256" key="1">
    <source>
        <dbReference type="SAM" id="Phobius"/>
    </source>
</evidence>
<dbReference type="EMBL" id="FWZT01000001">
    <property type="protein sequence ID" value="SME90974.1"/>
    <property type="molecule type" value="Genomic_DNA"/>
</dbReference>
<proteinExistence type="predicted"/>
<keyword evidence="1" id="KW-0472">Membrane</keyword>
<keyword evidence="3" id="KW-1185">Reference proteome</keyword>
<evidence type="ECO:0000313" key="3">
    <source>
        <dbReference type="Proteomes" id="UP000192907"/>
    </source>
</evidence>
<sequence>MPNCGRLRNYEVFMKIKWIDVTLLTVSMGAALFAAYMRIQCTLVGYQIGDLKDQESRLMDERSSLKMTLAKLTSKQNLTILASKDPMHHDPFEVLAAIESQEPNSRN</sequence>
<reference evidence="3" key="1">
    <citation type="submission" date="2017-04" db="EMBL/GenBank/DDBJ databases">
        <authorList>
            <person name="Varghese N."/>
            <person name="Submissions S."/>
        </authorList>
    </citation>
    <scope>NUCLEOTIDE SEQUENCE [LARGE SCALE GENOMIC DNA]</scope>
    <source>
        <strain evidence="3">RKEM611</strain>
    </source>
</reference>
<gene>
    <name evidence="2" type="ORF">SAMN06296036_101412</name>
</gene>
<accession>A0A1Y6BAS0</accession>
<dbReference type="Proteomes" id="UP000192907">
    <property type="component" value="Unassembled WGS sequence"/>
</dbReference>